<comment type="caution">
    <text evidence="2">The sequence shown here is derived from an EMBL/GenBank/DDBJ whole genome shotgun (WGS) entry which is preliminary data.</text>
</comment>
<gene>
    <name evidence="2" type="ORF">HMPREF3293_00280</name>
</gene>
<evidence type="ECO:0008006" key="4">
    <source>
        <dbReference type="Google" id="ProtNLM"/>
    </source>
</evidence>
<dbReference type="STRING" id="626937.HMPREF3293_00280"/>
<name>A0A136Q8B3_9FIRM</name>
<keyword evidence="1" id="KW-0732">Signal</keyword>
<proteinExistence type="predicted"/>
<keyword evidence="3" id="KW-1185">Reference proteome</keyword>
<evidence type="ECO:0000313" key="2">
    <source>
        <dbReference type="EMBL" id="KXK66892.1"/>
    </source>
</evidence>
<feature type="signal peptide" evidence="1">
    <location>
        <begin position="1"/>
        <end position="39"/>
    </location>
</feature>
<sequence length="629" mass="65918">MRDNQKKIKIKLRHLITVCLTVCLVAVTTIGLASSSGEADGARAQEASRTVETGANGAAEIEGKDEVVYATLSANGGVRAIYAVNHFALAKGGNVTDYGDYESVVNLTNSDSLTQEGNAVSFTASEENYYYQGNMKSTDLPWDFTIEYYLDGKKLEPEEVAGKSGALEIRIVSAKNDRADATFYDNYMLQITVTLDTDKCSNIGAPDGTPASAGKDKVIAYTVLPGQDADFILKADVADFTMTGISISAVPYSMSMEFPDMEDQLGELEQLPEAIGQLNEGVAELRSGTKQMTSGASSLVNGSDGIRDGLAQLSGKAGQLENASDQINSALGQIAAALDAEGGIDLSQAVQLPSGLKQLADGLRGVSGGLGQMKKGFNTAFSALDNAMQGIPGANISQQEIDGLLADGSGLTDAQKDVVTRLAAQYQAAQAAKGTYAQVKTAFAAVGTTADTLTGSVNTIADTLDTLAAQAGGVLSQLDGLGQLGELASGLKDLAGNYTRFHDGLVAYLDGVTGLSAGYNSFHAGLSTFSSGVGELNDGVGELHDGTSTMSGEIAGMPGMIQKEVDKMKEEYMPSDFDPVSFTSAQNTDTEFVQFVLQCGGIEKPGEPEPQETEEENETFWDRLAALFQ</sequence>
<evidence type="ECO:0000313" key="3">
    <source>
        <dbReference type="Proteomes" id="UP000070366"/>
    </source>
</evidence>
<dbReference type="Proteomes" id="UP000070366">
    <property type="component" value="Unassembled WGS sequence"/>
</dbReference>
<dbReference type="InterPro" id="IPR023908">
    <property type="entry name" value="xxxLxxG_rpt"/>
</dbReference>
<feature type="chain" id="PRO_5039097508" description="X-X-X-Leu-X-X-Gly heptad repeats" evidence="1">
    <location>
        <begin position="40"/>
        <end position="629"/>
    </location>
</feature>
<protein>
    <recommendedName>
        <fullName evidence="4">X-X-X-Leu-X-X-Gly heptad repeats</fullName>
    </recommendedName>
</protein>
<dbReference type="OrthoDB" id="9815841at2"/>
<accession>A0A136Q8B3</accession>
<evidence type="ECO:0000256" key="1">
    <source>
        <dbReference type="SAM" id="SignalP"/>
    </source>
</evidence>
<dbReference type="RefSeq" id="WP_066523375.1">
    <property type="nucleotide sequence ID" value="NZ_CABMOF010000017.1"/>
</dbReference>
<dbReference type="KEGG" id="cmiu:B1H56_06590"/>
<dbReference type="NCBIfam" id="TIGR03057">
    <property type="entry name" value="xxxLxxG_by_4"/>
    <property type="match status" value="2"/>
</dbReference>
<reference evidence="2 3" key="1">
    <citation type="submission" date="2016-02" db="EMBL/GenBank/DDBJ databases">
        <authorList>
            <person name="Wen L."/>
            <person name="He K."/>
            <person name="Yang H."/>
        </authorList>
    </citation>
    <scope>NUCLEOTIDE SEQUENCE [LARGE SCALE GENOMIC DNA]</scope>
    <source>
        <strain evidence="2 3">DSM 22607</strain>
    </source>
</reference>
<dbReference type="AlphaFoldDB" id="A0A136Q8B3"/>
<dbReference type="PATRIC" id="fig|626937.4.peg.281"/>
<organism evidence="2 3">
    <name type="scientific">Christensenella minuta</name>
    <dbReference type="NCBI Taxonomy" id="626937"/>
    <lineage>
        <taxon>Bacteria</taxon>
        <taxon>Bacillati</taxon>
        <taxon>Bacillota</taxon>
        <taxon>Clostridia</taxon>
        <taxon>Christensenellales</taxon>
        <taxon>Christensenellaceae</taxon>
        <taxon>Christensenella</taxon>
    </lineage>
</organism>
<dbReference type="EMBL" id="LSZW01000023">
    <property type="protein sequence ID" value="KXK66892.1"/>
    <property type="molecule type" value="Genomic_DNA"/>
</dbReference>